<dbReference type="OrthoDB" id="632477at2759"/>
<comment type="subcellular location">
    <subcellularLocation>
        <location evidence="1">Membrane</location>
        <topology evidence="1">Single-pass membrane protein</topology>
    </subcellularLocation>
</comment>
<dbReference type="GO" id="GO:0020037">
    <property type="term" value="F:heme binding"/>
    <property type="evidence" value="ECO:0007669"/>
    <property type="project" value="InterPro"/>
</dbReference>
<evidence type="ECO:0000256" key="5">
    <source>
        <dbReference type="ARBA" id="ARBA00023002"/>
    </source>
</evidence>
<proteinExistence type="inferred from homology"/>
<dbReference type="InterPro" id="IPR001128">
    <property type="entry name" value="Cyt_P450"/>
</dbReference>
<keyword evidence="8" id="KW-0503">Monooxygenase</keyword>
<evidence type="ECO:0000256" key="6">
    <source>
        <dbReference type="ARBA" id="ARBA00023136"/>
    </source>
</evidence>
<dbReference type="GO" id="GO:0005506">
    <property type="term" value="F:iron ion binding"/>
    <property type="evidence" value="ECO:0007669"/>
    <property type="project" value="InterPro"/>
</dbReference>
<dbReference type="PROSITE" id="PS00086">
    <property type="entry name" value="CYTOCHROME_P450"/>
    <property type="match status" value="1"/>
</dbReference>
<dbReference type="Gene3D" id="1.10.630.10">
    <property type="entry name" value="Cytochrome P450"/>
    <property type="match status" value="1"/>
</dbReference>
<name>A0A368RSQ2_SETIT</name>
<keyword evidence="5 8" id="KW-0560">Oxidoreductase</keyword>
<dbReference type="PANTHER" id="PTHR47956">
    <property type="entry name" value="CYTOCHROME P450 71B11-RELATED"/>
    <property type="match status" value="1"/>
</dbReference>
<dbReference type="GO" id="GO:0004497">
    <property type="term" value="F:monooxygenase activity"/>
    <property type="evidence" value="ECO:0007669"/>
    <property type="project" value="UniProtKB-KW"/>
</dbReference>
<keyword evidence="7 8" id="KW-0408">Iron</keyword>
<dbReference type="SUPFAM" id="SSF48264">
    <property type="entry name" value="Cytochrome P450"/>
    <property type="match status" value="1"/>
</dbReference>
<gene>
    <name evidence="9" type="ORF">SETIT_7G065000v2</name>
</gene>
<evidence type="ECO:0000256" key="4">
    <source>
        <dbReference type="ARBA" id="ARBA00022989"/>
    </source>
</evidence>
<evidence type="ECO:0000256" key="2">
    <source>
        <dbReference type="ARBA" id="ARBA00010617"/>
    </source>
</evidence>
<keyword evidence="7 8" id="KW-0349">Heme</keyword>
<protein>
    <submittedName>
        <fullName evidence="9">Uncharacterized protein</fullName>
    </submittedName>
</protein>
<comment type="cofactor">
    <cofactor evidence="7">
        <name>heme</name>
        <dbReference type="ChEBI" id="CHEBI:30413"/>
    </cofactor>
</comment>
<dbReference type="InterPro" id="IPR017972">
    <property type="entry name" value="Cyt_P450_CS"/>
</dbReference>
<dbReference type="Pfam" id="PF00067">
    <property type="entry name" value="p450"/>
    <property type="match status" value="1"/>
</dbReference>
<dbReference type="EMBL" id="CM003534">
    <property type="protein sequence ID" value="RCV33212.1"/>
    <property type="molecule type" value="Genomic_DNA"/>
</dbReference>
<feature type="binding site" description="axial binding residue" evidence="7">
    <location>
        <position position="272"/>
    </location>
    <ligand>
        <name>heme</name>
        <dbReference type="ChEBI" id="CHEBI:30413"/>
    </ligand>
    <ligandPart>
        <name>Fe</name>
        <dbReference type="ChEBI" id="CHEBI:18248"/>
    </ligandPart>
</feature>
<dbReference type="PRINTS" id="PR00463">
    <property type="entry name" value="EP450I"/>
</dbReference>
<accession>A0A368RSQ2</accession>
<evidence type="ECO:0000313" key="9">
    <source>
        <dbReference type="EMBL" id="RCV33212.1"/>
    </source>
</evidence>
<keyword evidence="3" id="KW-0812">Transmembrane</keyword>
<keyword evidence="7 8" id="KW-0479">Metal-binding</keyword>
<dbReference type="GO" id="GO:0016020">
    <property type="term" value="C:membrane"/>
    <property type="evidence" value="ECO:0007669"/>
    <property type="project" value="UniProtKB-SubCell"/>
</dbReference>
<dbReference type="InterPro" id="IPR036396">
    <property type="entry name" value="Cyt_P450_sf"/>
</dbReference>
<comment type="similarity">
    <text evidence="2 8">Belongs to the cytochrome P450 family.</text>
</comment>
<sequence>MSDLLRKFTSDMVCHAVAGRSFRVEGRDRVFQDLIDEGMALLAGFNLEISYPGLAKAAVLECDLGQHQRLRARPPAPTNSAGAWRGWKPDCHIWKQFIHIYIKFFTRQGHLDPNQVKITSCFSIIYPNFDYRWHLKALAERLRDGWDRILDKLIDEHASEKARAPAAHHEDGGDNDQECDFVQVLLSVEEEYGLTRDGIKGILVDCHVESFEVPAGTTALVNVWAIGRDPMVWDAAEEFMPERFIRNGEVKGVDFRGKDFQLLPFGSGRRMCPGMNFALASIEIMLANIVYHFDRELPKGVDKIDMTEVSGLTSNHPRWRSVGSGATALGGGAPIEVNYARSSKEAEDVSKEAMDKWGTIDVLVNNAGMFP</sequence>
<evidence type="ECO:0000256" key="3">
    <source>
        <dbReference type="ARBA" id="ARBA00022692"/>
    </source>
</evidence>
<reference evidence="9" key="2">
    <citation type="submission" date="2015-07" db="EMBL/GenBank/DDBJ databases">
        <authorList>
            <person name="Noorani M."/>
        </authorList>
    </citation>
    <scope>NUCLEOTIDE SEQUENCE</scope>
    <source>
        <strain evidence="9">Yugu1</strain>
    </source>
</reference>
<organism evidence="9">
    <name type="scientific">Setaria italica</name>
    <name type="common">Foxtail millet</name>
    <name type="synonym">Panicum italicum</name>
    <dbReference type="NCBI Taxonomy" id="4555"/>
    <lineage>
        <taxon>Eukaryota</taxon>
        <taxon>Viridiplantae</taxon>
        <taxon>Streptophyta</taxon>
        <taxon>Embryophyta</taxon>
        <taxon>Tracheophyta</taxon>
        <taxon>Spermatophyta</taxon>
        <taxon>Magnoliopsida</taxon>
        <taxon>Liliopsida</taxon>
        <taxon>Poales</taxon>
        <taxon>Poaceae</taxon>
        <taxon>PACMAD clade</taxon>
        <taxon>Panicoideae</taxon>
        <taxon>Panicodae</taxon>
        <taxon>Paniceae</taxon>
        <taxon>Cenchrinae</taxon>
        <taxon>Setaria</taxon>
    </lineage>
</organism>
<reference evidence="9" key="1">
    <citation type="journal article" date="2012" name="Nat. Biotechnol.">
        <title>Reference genome sequence of the model plant Setaria.</title>
        <authorList>
            <person name="Bennetzen J.L."/>
            <person name="Schmutz J."/>
            <person name="Wang H."/>
            <person name="Percifield R."/>
            <person name="Hawkins J."/>
            <person name="Pontaroli A.C."/>
            <person name="Estep M."/>
            <person name="Feng L."/>
            <person name="Vaughn J.N."/>
            <person name="Grimwood J."/>
            <person name="Jenkins J."/>
            <person name="Barry K."/>
            <person name="Lindquist E."/>
            <person name="Hellsten U."/>
            <person name="Deshpande S."/>
            <person name="Wang X."/>
            <person name="Wu X."/>
            <person name="Mitros T."/>
            <person name="Triplett J."/>
            <person name="Yang X."/>
            <person name="Ye C.Y."/>
            <person name="Mauro-Herrera M."/>
            <person name="Wang L."/>
            <person name="Li P."/>
            <person name="Sharma M."/>
            <person name="Sharma R."/>
            <person name="Ronald P.C."/>
            <person name="Panaud O."/>
            <person name="Kellogg E.A."/>
            <person name="Brutnell T.P."/>
            <person name="Doust A.N."/>
            <person name="Tuskan G.A."/>
            <person name="Rokhsar D."/>
            <person name="Devos K.M."/>
        </authorList>
    </citation>
    <scope>NUCLEOTIDE SEQUENCE [LARGE SCALE GENOMIC DNA]</scope>
    <source>
        <strain evidence="9">Yugu1</strain>
    </source>
</reference>
<keyword evidence="4" id="KW-1133">Transmembrane helix</keyword>
<evidence type="ECO:0000256" key="1">
    <source>
        <dbReference type="ARBA" id="ARBA00004167"/>
    </source>
</evidence>
<dbReference type="InterPro" id="IPR050193">
    <property type="entry name" value="Cytochrome_P450_71"/>
</dbReference>
<dbReference type="InterPro" id="IPR002401">
    <property type="entry name" value="Cyt_P450_E_grp-I"/>
</dbReference>
<dbReference type="PANTHER" id="PTHR47956:SF138">
    <property type="entry name" value="CYTOCHROME P450"/>
    <property type="match status" value="1"/>
</dbReference>
<evidence type="ECO:0000256" key="7">
    <source>
        <dbReference type="PIRSR" id="PIRSR602401-1"/>
    </source>
</evidence>
<keyword evidence="6" id="KW-0472">Membrane</keyword>
<dbReference type="AlphaFoldDB" id="A0A368RSQ2"/>
<evidence type="ECO:0000256" key="8">
    <source>
        <dbReference type="RuleBase" id="RU000461"/>
    </source>
</evidence>
<dbReference type="GO" id="GO:0016705">
    <property type="term" value="F:oxidoreductase activity, acting on paired donors, with incorporation or reduction of molecular oxygen"/>
    <property type="evidence" value="ECO:0007669"/>
    <property type="project" value="InterPro"/>
</dbReference>